<dbReference type="EMBL" id="BAABGM010000002">
    <property type="protein sequence ID" value="GAA4398315.1"/>
    <property type="molecule type" value="Genomic_DNA"/>
</dbReference>
<accession>A0ABP8JZA2</accession>
<evidence type="ECO:0000313" key="4">
    <source>
        <dbReference type="Proteomes" id="UP001500945"/>
    </source>
</evidence>
<dbReference type="RefSeq" id="WP_345201767.1">
    <property type="nucleotide sequence ID" value="NZ_BAABGM010000002.1"/>
</dbReference>
<evidence type="ECO:0000256" key="1">
    <source>
        <dbReference type="ARBA" id="ARBA00008679"/>
    </source>
</evidence>
<keyword evidence="4" id="KW-1185">Reference proteome</keyword>
<reference evidence="4" key="1">
    <citation type="journal article" date="2019" name="Int. J. Syst. Evol. Microbiol.">
        <title>The Global Catalogue of Microorganisms (GCM) 10K type strain sequencing project: providing services to taxonomists for standard genome sequencing and annotation.</title>
        <authorList>
            <consortium name="The Broad Institute Genomics Platform"/>
            <consortium name="The Broad Institute Genome Sequencing Center for Infectious Disease"/>
            <person name="Wu L."/>
            <person name="Ma J."/>
        </authorList>
    </citation>
    <scope>NUCLEOTIDE SEQUENCE [LARGE SCALE GENOMIC DNA]</scope>
    <source>
        <strain evidence="4">JCM 17809</strain>
    </source>
</reference>
<keyword evidence="2" id="KW-0456">Lyase</keyword>
<evidence type="ECO:0000313" key="3">
    <source>
        <dbReference type="EMBL" id="GAA4398315.1"/>
    </source>
</evidence>
<sequence length="345" mass="36590">MTALSIPHVPTAETVGLHRRLARICDAAGLIRTIAIDHPDTYLLLFDDDVSSVTFEEVVESKLEMIAELSRHATSVLADPVWSFGQAVVTGALPGDVGLISGLEDLYYTPATSSVGFDTELRLKQGWDPARLSALGADAAKLVVFHREDADPAVVAHQHEVVAQAAQDCHAVGLPLIVEPLWFPVDGESLDDPAVRDRRRSSVLASARSFHDVGADIMKVEFPLLDLTDRDACHAACAELDAAVDGPWVLLSAGVTFEGFRTQVDVAADHGCSGFMAGRAIWGDAVGRLDAGQRAAGAALAARRLDELAEVLEGRGAPAWTPVPMADAVSVVGETWYRTSGTPGA</sequence>
<evidence type="ECO:0000256" key="2">
    <source>
        <dbReference type="ARBA" id="ARBA00023239"/>
    </source>
</evidence>
<dbReference type="Proteomes" id="UP001500945">
    <property type="component" value="Unassembled WGS sequence"/>
</dbReference>
<dbReference type="InterPro" id="IPR050552">
    <property type="entry name" value="LacD_aldolase"/>
</dbReference>
<gene>
    <name evidence="3" type="ORF">GCM10023168_04260</name>
</gene>
<dbReference type="SUPFAM" id="SSF51569">
    <property type="entry name" value="Aldolase"/>
    <property type="match status" value="1"/>
</dbReference>
<dbReference type="InterPro" id="IPR002915">
    <property type="entry name" value="DeoC/FbaB/LacD_aldolase"/>
</dbReference>
<organism evidence="3 4">
    <name type="scientific">Fodinibacter luteus</name>
    <dbReference type="NCBI Taxonomy" id="552064"/>
    <lineage>
        <taxon>Bacteria</taxon>
        <taxon>Bacillati</taxon>
        <taxon>Actinomycetota</taxon>
        <taxon>Actinomycetes</taxon>
        <taxon>Micrococcales</taxon>
        <taxon>Intrasporangiaceae</taxon>
        <taxon>Fodinibacter (ex Wang et al. 2009)</taxon>
    </lineage>
</organism>
<comment type="caution">
    <text evidence="3">The sequence shown here is derived from an EMBL/GenBank/DDBJ whole genome shotgun (WGS) entry which is preliminary data.</text>
</comment>
<dbReference type="Gene3D" id="3.20.20.70">
    <property type="entry name" value="Aldolase class I"/>
    <property type="match status" value="1"/>
</dbReference>
<proteinExistence type="inferred from homology"/>
<dbReference type="Pfam" id="PF01791">
    <property type="entry name" value="DeoC"/>
    <property type="match status" value="1"/>
</dbReference>
<dbReference type="PANTHER" id="PTHR39340">
    <property type="entry name" value="SULFOFRUCTOSEPHOSPHATE ALDOLASE"/>
    <property type="match status" value="1"/>
</dbReference>
<dbReference type="InterPro" id="IPR013785">
    <property type="entry name" value="Aldolase_TIM"/>
</dbReference>
<protein>
    <submittedName>
        <fullName evidence="3">Tagatose 1,6-diphosphate aldolase</fullName>
    </submittedName>
</protein>
<comment type="similarity">
    <text evidence="1">Belongs to the aldolase LacD family.</text>
</comment>
<name>A0ABP8JZA2_9MICO</name>
<dbReference type="PANTHER" id="PTHR39340:SF1">
    <property type="entry name" value="SULFOFRUCTOSEPHOSPHATE ALDOLASE"/>
    <property type="match status" value="1"/>
</dbReference>